<dbReference type="SUPFAM" id="SSF46785">
    <property type="entry name" value="Winged helix' DNA-binding domain"/>
    <property type="match status" value="1"/>
</dbReference>
<dbReference type="InterPro" id="IPR036390">
    <property type="entry name" value="WH_DNA-bd_sf"/>
</dbReference>
<dbReference type="Gene3D" id="1.10.10.10">
    <property type="entry name" value="Winged helix-like DNA-binding domain superfamily/Winged helix DNA-binding domain"/>
    <property type="match status" value="1"/>
</dbReference>
<keyword evidence="3" id="KW-0804">Transcription</keyword>
<evidence type="ECO:0000256" key="1">
    <source>
        <dbReference type="ARBA" id="ARBA00009437"/>
    </source>
</evidence>
<reference evidence="5" key="2">
    <citation type="journal article" date="2021" name="PeerJ">
        <title>Extensive microbial diversity within the chicken gut microbiome revealed by metagenomics and culture.</title>
        <authorList>
            <person name="Gilroy R."/>
            <person name="Ravi A."/>
            <person name="Getino M."/>
            <person name="Pursley I."/>
            <person name="Horton D.L."/>
            <person name="Alikhan N.F."/>
            <person name="Baker D."/>
            <person name="Gharbi K."/>
            <person name="Hall N."/>
            <person name="Watson M."/>
            <person name="Adriaenssens E.M."/>
            <person name="Foster-Nyarko E."/>
            <person name="Jarju S."/>
            <person name="Secka A."/>
            <person name="Antonio M."/>
            <person name="Oren A."/>
            <person name="Chaudhuri R.R."/>
            <person name="La Ragione R."/>
            <person name="Hildebrand F."/>
            <person name="Pallen M.J."/>
        </authorList>
    </citation>
    <scope>NUCLEOTIDE SEQUENCE</scope>
    <source>
        <strain evidence="5">CHK195-11698</strain>
    </source>
</reference>
<protein>
    <submittedName>
        <fullName evidence="5">LysR family transcriptional regulator</fullName>
    </submittedName>
</protein>
<dbReference type="PANTHER" id="PTHR30126:SF91">
    <property type="entry name" value="LYSR FAMILY TRANSCRIPTIONAL REGULATOR"/>
    <property type="match status" value="1"/>
</dbReference>
<dbReference type="Pfam" id="PF00126">
    <property type="entry name" value="HTH_1"/>
    <property type="match status" value="1"/>
</dbReference>
<dbReference type="GO" id="GO:0000976">
    <property type="term" value="F:transcription cis-regulatory region binding"/>
    <property type="evidence" value="ECO:0007669"/>
    <property type="project" value="TreeGrafter"/>
</dbReference>
<reference evidence="5" key="1">
    <citation type="submission" date="2020-10" db="EMBL/GenBank/DDBJ databases">
        <authorList>
            <person name="Gilroy R."/>
        </authorList>
    </citation>
    <scope>NUCLEOTIDE SEQUENCE</scope>
    <source>
        <strain evidence="5">CHK195-11698</strain>
    </source>
</reference>
<sequence length="161" mass="18331">MIELNQLEQLVCIAKNKTISKAAEELLISQPALSRSMQRLEDDLGVAIFDHYSNRVVLNANGEMMVERAQKILQELEQSVQAVRHFARSHLEVSIACCAPAPIWDLEPLYQQFDPSLHLTSAVIDEEQLIPELKNKTYQLVITPGKINDPEVYGIYYLHED</sequence>
<evidence type="ECO:0000256" key="3">
    <source>
        <dbReference type="ARBA" id="ARBA00023163"/>
    </source>
</evidence>
<feature type="domain" description="HTH lysR-type" evidence="4">
    <location>
        <begin position="2"/>
        <end position="59"/>
    </location>
</feature>
<dbReference type="GO" id="GO:0003700">
    <property type="term" value="F:DNA-binding transcription factor activity"/>
    <property type="evidence" value="ECO:0007669"/>
    <property type="project" value="InterPro"/>
</dbReference>
<comment type="similarity">
    <text evidence="1">Belongs to the LysR transcriptional regulatory family.</text>
</comment>
<feature type="non-terminal residue" evidence="5">
    <location>
        <position position="161"/>
    </location>
</feature>
<evidence type="ECO:0000313" key="5">
    <source>
        <dbReference type="EMBL" id="HIU14253.1"/>
    </source>
</evidence>
<proteinExistence type="inferred from homology"/>
<evidence type="ECO:0000259" key="4">
    <source>
        <dbReference type="PROSITE" id="PS50931"/>
    </source>
</evidence>
<evidence type="ECO:0000313" key="6">
    <source>
        <dbReference type="Proteomes" id="UP000824175"/>
    </source>
</evidence>
<dbReference type="InterPro" id="IPR036388">
    <property type="entry name" value="WH-like_DNA-bd_sf"/>
</dbReference>
<gene>
    <name evidence="5" type="ORF">IAD15_09315</name>
</gene>
<dbReference type="PANTHER" id="PTHR30126">
    <property type="entry name" value="HTH-TYPE TRANSCRIPTIONAL REGULATOR"/>
    <property type="match status" value="1"/>
</dbReference>
<evidence type="ECO:0000256" key="2">
    <source>
        <dbReference type="ARBA" id="ARBA00023015"/>
    </source>
</evidence>
<accession>A0A9D1HPN9</accession>
<comment type="caution">
    <text evidence="5">The sequence shown here is derived from an EMBL/GenBank/DDBJ whole genome shotgun (WGS) entry which is preliminary data.</text>
</comment>
<dbReference type="PRINTS" id="PR00039">
    <property type="entry name" value="HTHLYSR"/>
</dbReference>
<dbReference type="AlphaFoldDB" id="A0A9D1HPN9"/>
<keyword evidence="2" id="KW-0805">Transcription regulation</keyword>
<dbReference type="InterPro" id="IPR000847">
    <property type="entry name" value="LysR_HTH_N"/>
</dbReference>
<dbReference type="Proteomes" id="UP000824175">
    <property type="component" value="Unassembled WGS sequence"/>
</dbReference>
<dbReference type="PROSITE" id="PS50931">
    <property type="entry name" value="HTH_LYSR"/>
    <property type="match status" value="1"/>
</dbReference>
<dbReference type="EMBL" id="DVMJ01000079">
    <property type="protein sequence ID" value="HIU14253.1"/>
    <property type="molecule type" value="Genomic_DNA"/>
</dbReference>
<organism evidence="5 6">
    <name type="scientific">Candidatus Fimiplasma intestinipullorum</name>
    <dbReference type="NCBI Taxonomy" id="2840825"/>
    <lineage>
        <taxon>Bacteria</taxon>
        <taxon>Bacillati</taxon>
        <taxon>Bacillota</taxon>
        <taxon>Clostridia</taxon>
        <taxon>Eubacteriales</taxon>
        <taxon>Candidatus Fimiplasma</taxon>
    </lineage>
</organism>
<name>A0A9D1HPN9_9FIRM</name>